<dbReference type="Gene3D" id="1.10.287.70">
    <property type="match status" value="1"/>
</dbReference>
<dbReference type="SUPFAM" id="SSF81324">
    <property type="entry name" value="Voltage-gated potassium channels"/>
    <property type="match status" value="1"/>
</dbReference>
<name>A0ABP0IUA5_9DINO</name>
<comment type="caution">
    <text evidence="1">The sequence shown here is derived from an EMBL/GenBank/DDBJ whole genome shotgun (WGS) entry which is preliminary data.</text>
</comment>
<evidence type="ECO:0000313" key="1">
    <source>
        <dbReference type="EMBL" id="CAK9005667.1"/>
    </source>
</evidence>
<dbReference type="InterPro" id="IPR005821">
    <property type="entry name" value="Ion_trans_dom"/>
</dbReference>
<dbReference type="Proteomes" id="UP001642484">
    <property type="component" value="Unassembled WGS sequence"/>
</dbReference>
<proteinExistence type="predicted"/>
<organism evidence="1 2">
    <name type="scientific">Durusdinium trenchii</name>
    <dbReference type="NCBI Taxonomy" id="1381693"/>
    <lineage>
        <taxon>Eukaryota</taxon>
        <taxon>Sar</taxon>
        <taxon>Alveolata</taxon>
        <taxon>Dinophyceae</taxon>
        <taxon>Suessiales</taxon>
        <taxon>Symbiodiniaceae</taxon>
        <taxon>Durusdinium</taxon>
    </lineage>
</organism>
<dbReference type="InterPro" id="IPR018490">
    <property type="entry name" value="cNMP-bd_dom_sf"/>
</dbReference>
<accession>A0ABP0IUA5</accession>
<sequence length="537" mass="61333">MEGLVRSARSIEADLEEICRRSQKVKESVEGMLSGLPQQIEEPDGTDLMLPESLKDFWVVQQANSSYAMGKNREDVFERRKAFPLYGMWEELSARAEAMRSQTTLKHSKSFINLKLTNALEDTHVQTPNEDEQVNSCKRTLADPHSEFRLLWSFCALLFVVFDAISIPVMVSWEVPSAELVGILVPMNLYWTIDMFFSAQTGFYEHGLLVRSSGRTLQHYLRTWFVFDVIVISFDWVMIILEEASAVGSSARVLRAFRMIRIIRLLRLAKLQAIVQVVEDSLGVSYTQAFQLLLAVVKALLVILFSVHVLGCFWYLIGRLAEESQEQDNWLRVYMMTTKPGPVQYLASCHWILGQFTPAPSSIHATNTPERSYNVFVIFFSLLVVGSCISRVSATIQQVIKLNSEVSDRKRSVAMYLKMNKISTHLCIRVLRFVDHSLTRHKAAPLDTTLLSQNLINELHMDRRGPILRRHGMYGFLESISAKAFTRLCGLLQLTVFEDQEVIFASFTEGSGMYILGPGTYQEQVEDEVHRLHQMEH</sequence>
<reference evidence="1 2" key="1">
    <citation type="submission" date="2024-02" db="EMBL/GenBank/DDBJ databases">
        <authorList>
            <person name="Chen Y."/>
            <person name="Shah S."/>
            <person name="Dougan E. K."/>
            <person name="Thang M."/>
            <person name="Chan C."/>
        </authorList>
    </citation>
    <scope>NUCLEOTIDE SEQUENCE [LARGE SCALE GENOMIC DNA]</scope>
</reference>
<protein>
    <submittedName>
        <fullName evidence="1">Uncharacterized protein</fullName>
    </submittedName>
</protein>
<keyword evidence="2" id="KW-1185">Reference proteome</keyword>
<dbReference type="Pfam" id="PF00520">
    <property type="entry name" value="Ion_trans"/>
    <property type="match status" value="1"/>
</dbReference>
<dbReference type="PANTHER" id="PTHR10217">
    <property type="entry name" value="VOLTAGE AND LIGAND GATED POTASSIUM CHANNEL"/>
    <property type="match status" value="1"/>
</dbReference>
<dbReference type="PANTHER" id="PTHR10217:SF435">
    <property type="entry name" value="POTASSIUM VOLTAGE-GATED CHANNEL PROTEIN EAG"/>
    <property type="match status" value="1"/>
</dbReference>
<gene>
    <name evidence="1" type="ORF">CCMP2556_LOCUS8154</name>
</gene>
<dbReference type="InterPro" id="IPR050818">
    <property type="entry name" value="KCNH_animal-type"/>
</dbReference>
<dbReference type="SUPFAM" id="SSF51206">
    <property type="entry name" value="cAMP-binding domain-like"/>
    <property type="match status" value="1"/>
</dbReference>
<evidence type="ECO:0000313" key="2">
    <source>
        <dbReference type="Proteomes" id="UP001642484"/>
    </source>
</evidence>
<dbReference type="EMBL" id="CAXAMN010003669">
    <property type="protein sequence ID" value="CAK9005667.1"/>
    <property type="molecule type" value="Genomic_DNA"/>
</dbReference>